<gene>
    <name evidence="1" type="ORF">O6H91_17G012100</name>
</gene>
<evidence type="ECO:0000313" key="2">
    <source>
        <dbReference type="Proteomes" id="UP001162992"/>
    </source>
</evidence>
<sequence length="307" mass="34998">MDFMSVMGIEAFDEAQIGRRLRLLCLHGVRTSAKILRRQLCKWDDSIHELLDLTYLQAPFPAAGKSEVEGVFPPYFEWFSFNKEFTEYEGLPEAIEYIEQYIKDNGPFDGLLGFSQGAVLSAYLASLQEKGLALQNAEPLRLIVIISGAKLPSPQLESAYQGTIRCPSVHFIGRKDYSRNHGEEFVKLFESPLVIEHSEGHTIPLLDADATLEVVDHLIQESMKSPFTSRMREIQPRLMSLHKLIELLWNLTHLNIYTILTKKCGKFSTLNRRRFQQGMWFRVSSNKNGAPKTAILICFTVTRPNSD</sequence>
<keyword evidence="2" id="KW-1185">Reference proteome</keyword>
<accession>A0ACC2B469</accession>
<evidence type="ECO:0000313" key="1">
    <source>
        <dbReference type="EMBL" id="KAJ7524573.1"/>
    </source>
</evidence>
<dbReference type="Proteomes" id="UP001162992">
    <property type="component" value="Chromosome 17"/>
</dbReference>
<reference evidence="2" key="1">
    <citation type="journal article" date="2024" name="Proc. Natl. Acad. Sci. U.S.A.">
        <title>Extraordinary preservation of gene collinearity over three hundred million years revealed in homosporous lycophytes.</title>
        <authorList>
            <person name="Li C."/>
            <person name="Wickell D."/>
            <person name="Kuo L.Y."/>
            <person name="Chen X."/>
            <person name="Nie B."/>
            <person name="Liao X."/>
            <person name="Peng D."/>
            <person name="Ji J."/>
            <person name="Jenkins J."/>
            <person name="Williams M."/>
            <person name="Shu S."/>
            <person name="Plott C."/>
            <person name="Barry K."/>
            <person name="Rajasekar S."/>
            <person name="Grimwood J."/>
            <person name="Han X."/>
            <person name="Sun S."/>
            <person name="Hou Z."/>
            <person name="He W."/>
            <person name="Dai G."/>
            <person name="Sun C."/>
            <person name="Schmutz J."/>
            <person name="Leebens-Mack J.H."/>
            <person name="Li F.W."/>
            <person name="Wang L."/>
        </authorList>
    </citation>
    <scope>NUCLEOTIDE SEQUENCE [LARGE SCALE GENOMIC DNA]</scope>
    <source>
        <strain evidence="2">cv. PW_Plant_1</strain>
    </source>
</reference>
<comment type="caution">
    <text evidence="1">The sequence shown here is derived from an EMBL/GenBank/DDBJ whole genome shotgun (WGS) entry which is preliminary data.</text>
</comment>
<proteinExistence type="predicted"/>
<organism evidence="1 2">
    <name type="scientific">Diphasiastrum complanatum</name>
    <name type="common">Issler's clubmoss</name>
    <name type="synonym">Lycopodium complanatum</name>
    <dbReference type="NCBI Taxonomy" id="34168"/>
    <lineage>
        <taxon>Eukaryota</taxon>
        <taxon>Viridiplantae</taxon>
        <taxon>Streptophyta</taxon>
        <taxon>Embryophyta</taxon>
        <taxon>Tracheophyta</taxon>
        <taxon>Lycopodiopsida</taxon>
        <taxon>Lycopodiales</taxon>
        <taxon>Lycopodiaceae</taxon>
        <taxon>Lycopodioideae</taxon>
        <taxon>Diphasiastrum</taxon>
    </lineage>
</organism>
<dbReference type="EMBL" id="CM055108">
    <property type="protein sequence ID" value="KAJ7524573.1"/>
    <property type="molecule type" value="Genomic_DNA"/>
</dbReference>
<protein>
    <submittedName>
        <fullName evidence="1">Uncharacterized protein</fullName>
    </submittedName>
</protein>
<name>A0ACC2B469_DIPCM</name>